<dbReference type="Proteomes" id="UP000264071">
    <property type="component" value="Unassembled WGS sequence"/>
</dbReference>
<dbReference type="SUPFAM" id="SSF53850">
    <property type="entry name" value="Periplasmic binding protein-like II"/>
    <property type="match status" value="1"/>
</dbReference>
<dbReference type="EMBL" id="DPIY01000006">
    <property type="protein sequence ID" value="HCT57029.1"/>
    <property type="molecule type" value="Genomic_DNA"/>
</dbReference>
<keyword evidence="3" id="KW-0732">Signal</keyword>
<accession>A0A3D4V7A2</accession>
<reference evidence="5 6" key="1">
    <citation type="journal article" date="2018" name="Nat. Biotechnol.">
        <title>A standardized bacterial taxonomy based on genome phylogeny substantially revises the tree of life.</title>
        <authorList>
            <person name="Parks D.H."/>
            <person name="Chuvochina M."/>
            <person name="Waite D.W."/>
            <person name="Rinke C."/>
            <person name="Skarshewski A."/>
            <person name="Chaumeil P.A."/>
            <person name="Hugenholtz P."/>
        </authorList>
    </citation>
    <scope>NUCLEOTIDE SEQUENCE [LARGE SCALE GENOMIC DNA]</scope>
    <source>
        <strain evidence="5">UBA8844</strain>
    </source>
</reference>
<evidence type="ECO:0000256" key="2">
    <source>
        <dbReference type="ARBA" id="ARBA00010742"/>
    </source>
</evidence>
<organism evidence="5 6">
    <name type="scientific">Gemmatimonas aurantiaca</name>
    <dbReference type="NCBI Taxonomy" id="173480"/>
    <lineage>
        <taxon>Bacteria</taxon>
        <taxon>Pseudomonadati</taxon>
        <taxon>Gemmatimonadota</taxon>
        <taxon>Gemmatimonadia</taxon>
        <taxon>Gemmatimonadales</taxon>
        <taxon>Gemmatimonadaceae</taxon>
        <taxon>Gemmatimonas</taxon>
    </lineage>
</organism>
<dbReference type="Pfam" id="PF09084">
    <property type="entry name" value="NMT1"/>
    <property type="match status" value="1"/>
</dbReference>
<name>A0A3D4V7A2_9BACT</name>
<evidence type="ECO:0000313" key="6">
    <source>
        <dbReference type="Proteomes" id="UP000264071"/>
    </source>
</evidence>
<dbReference type="PANTHER" id="PTHR30024:SF47">
    <property type="entry name" value="TAURINE-BINDING PERIPLASMIC PROTEIN"/>
    <property type="match status" value="1"/>
</dbReference>
<comment type="caution">
    <text evidence="5">The sequence shown here is derived from an EMBL/GenBank/DDBJ whole genome shotgun (WGS) entry which is preliminary data.</text>
</comment>
<dbReference type="InterPro" id="IPR015168">
    <property type="entry name" value="SsuA/THI5"/>
</dbReference>
<dbReference type="GO" id="GO:0042597">
    <property type="term" value="C:periplasmic space"/>
    <property type="evidence" value="ECO:0007669"/>
    <property type="project" value="UniProtKB-SubCell"/>
</dbReference>
<comment type="similarity">
    <text evidence="2">Belongs to the bacterial solute-binding protein SsuA/TauA family.</text>
</comment>
<dbReference type="AlphaFoldDB" id="A0A3D4V7A2"/>
<comment type="subcellular location">
    <subcellularLocation>
        <location evidence="1">Periplasm</location>
    </subcellularLocation>
</comment>
<evidence type="ECO:0000259" key="4">
    <source>
        <dbReference type="Pfam" id="PF09084"/>
    </source>
</evidence>
<evidence type="ECO:0000313" key="5">
    <source>
        <dbReference type="EMBL" id="HCT57029.1"/>
    </source>
</evidence>
<evidence type="ECO:0000256" key="1">
    <source>
        <dbReference type="ARBA" id="ARBA00004418"/>
    </source>
</evidence>
<evidence type="ECO:0000256" key="3">
    <source>
        <dbReference type="ARBA" id="ARBA00022729"/>
    </source>
</evidence>
<dbReference type="PROSITE" id="PS51257">
    <property type="entry name" value="PROKAR_LIPOPROTEIN"/>
    <property type="match status" value="1"/>
</dbReference>
<dbReference type="OMA" id="GCTMTNM"/>
<dbReference type="Gene3D" id="3.40.190.10">
    <property type="entry name" value="Periplasmic binding protein-like II"/>
    <property type="match status" value="2"/>
</dbReference>
<sequence length="333" mass="35959">MNVALWRGHIPLMLLVVLLMLSVACRREVAPPPPLRIVHGLWAGYYALDVASETTDSTRALGTGADAMRLATITIHTSPSDLYADFAGGSFDAVAGSLPDLLRLQQSVRDLKIVVCTDESNGADALIAAAPFPSIGALRGKRIAIAPGTFVQVLLAQALEREGLHMQDVEIITTTASHAVHLLQSDSVEAIVTWSPPLDAVRQPPYHILYSSSQTPGLILQCLAVRKHILETRANTVRQLVSRLLALSTTYADSADALRPLAARAQGRPVSALPPAIGMRWLTPQENRQLLRAGGDGTLKQSAEPHIRYLTEIGGLRSRPDFRVLMTSDFLPP</sequence>
<feature type="domain" description="SsuA/THI5-like" evidence="4">
    <location>
        <begin position="129"/>
        <end position="202"/>
    </location>
</feature>
<protein>
    <recommendedName>
        <fullName evidence="4">SsuA/THI5-like domain-containing protein</fullName>
    </recommendedName>
</protein>
<gene>
    <name evidence="5" type="ORF">DGD08_07410</name>
</gene>
<dbReference type="PANTHER" id="PTHR30024">
    <property type="entry name" value="ALIPHATIC SULFONATES-BINDING PROTEIN-RELATED"/>
    <property type="match status" value="1"/>
</dbReference>
<proteinExistence type="inferred from homology"/>